<sequence length="519" mass="59096">MKIHNEGMQFNISFHQNREESSELLYEGQILRGKISKILGNLIFLDLGKGETLEAKLTAPLPLQPGQLCDFLVKEVKDHQVLMKPITEDTEQANAAEKKIVSLLEKMGLAPDKEKIEIVKEMIRFQLPIQGSTIKEAASAKTAYEKVAEGIHQLPLEDKHGLIEKPIQEVFKRVLNTDKELQLTVKDGGWGQEAAAEMNRFREKIIDVPPSPIEEKTSHNALKKHENIIEVSPEKSYKQEAAVGEKINAAAKEGISANLFNLQNMNYEKILFLLKNNFQMNIQNATQVNQILFHAAPVGKQLEEIVAALKEHKEMEDFVKNLGDIGSRIKPSLLQNKESVKEVVRELYNNIQSIKELIENGTVKVGKEVVQQLDSLKNGIDFMNKINHYQGFLQLPIQIGGEQRNLEIVLCNKRKTQAALNPSDLKIFISLDTKSMDTVQAFIEIKEKNLTVNFRLMNEQIKNYMLQHENKLQSGLMDLGFTKIDIRYGTFKDRLNLITVLEQEALLSQRKHNFVDMWV</sequence>
<dbReference type="EMBL" id="FQZV01000007">
    <property type="protein sequence ID" value="SHI80875.1"/>
    <property type="molecule type" value="Genomic_DNA"/>
</dbReference>
<proteinExistence type="predicted"/>
<keyword evidence="2" id="KW-1185">Reference proteome</keyword>
<name>A0A1M6E638_9FIRM</name>
<evidence type="ECO:0000313" key="2">
    <source>
        <dbReference type="Proteomes" id="UP000184536"/>
    </source>
</evidence>
<dbReference type="OrthoDB" id="1948189at2"/>
<organism evidence="1 2">
    <name type="scientific">Geosporobacter subterraneus DSM 17957</name>
    <dbReference type="NCBI Taxonomy" id="1121919"/>
    <lineage>
        <taxon>Bacteria</taxon>
        <taxon>Bacillati</taxon>
        <taxon>Bacillota</taxon>
        <taxon>Clostridia</taxon>
        <taxon>Peptostreptococcales</taxon>
        <taxon>Thermotaleaceae</taxon>
        <taxon>Geosporobacter</taxon>
    </lineage>
</organism>
<evidence type="ECO:0000313" key="1">
    <source>
        <dbReference type="EMBL" id="SHI80875.1"/>
    </source>
</evidence>
<reference evidence="2" key="1">
    <citation type="submission" date="2016-11" db="EMBL/GenBank/DDBJ databases">
        <authorList>
            <person name="Varghese N."/>
            <person name="Submissions S."/>
        </authorList>
    </citation>
    <scope>NUCLEOTIDE SEQUENCE [LARGE SCALE GENOMIC DNA]</scope>
    <source>
        <strain evidence="2">DSM 17957</strain>
    </source>
</reference>
<dbReference type="AlphaFoldDB" id="A0A1M6E638"/>
<gene>
    <name evidence="1" type="ORF">SAMN02745975_00662</name>
</gene>
<accession>A0A1M6E638</accession>
<evidence type="ECO:0008006" key="3">
    <source>
        <dbReference type="Google" id="ProtNLM"/>
    </source>
</evidence>
<dbReference type="STRING" id="1121919.SAMN02745975_00662"/>
<dbReference type="RefSeq" id="WP_110939947.1">
    <property type="nucleotide sequence ID" value="NZ_FQZV01000007.1"/>
</dbReference>
<protein>
    <recommendedName>
        <fullName evidence="3">Hook-length control protein FliK</fullName>
    </recommendedName>
</protein>
<dbReference type="Proteomes" id="UP000184536">
    <property type="component" value="Unassembled WGS sequence"/>
</dbReference>